<keyword evidence="4 8" id="KW-0812">Transmembrane</keyword>
<sequence length="789" mass="86217">MKRDTISPKEKNIDEVVMVGYGKQNRKDISGSISSIDEKQMKGIASSNFGDIIAGKATGIQITQANASPGSSPSIRVRGIGTLTSGSDPLIVVDGFPLSEGSNINSIDPNAIAKIDILKDAASAAIYGSRGANGVILIETKQGRNGKIEVSLDSYYGIQTRSDDQFKFVDAYDMATYLKEARDNNYMSKGAGRSISDDNATRKSKGASLRELIPDYLKPYLEKQPGLTNTDWLNTVLKPAPISQTSLNVFGGTDKTKYAFTGTYFNQQGLVIGTDYEKYSSNINLNTQLNSRLKLGVSLSPSFSQGNTLDMSGGGFNYNLIQAATGMYPFFAPYDENGNLNISQQIRANTPTDGALVENPVATAEMTKRKYTLFRTFGTAYSEVDILKSLKYKFTVGGDYTNYEYNFFDPSTLGAYRTAAPDVTKASRKDYIKKNYLIENLFTFDKKIGSHSISAIAGQSYQQEESNGVVTEATGFPDNSITNIAGGTSFKNTVSQYKWTQISYFTRLNYTYDSRYNLMASYRKDGSSRFGIGGGKWGGFYALSAGWTISKEKFFPENSLIDPVKLRYSLGVTGNNQIPNFGALSLMSPNNYVFGGELAPGYRSSTAPNPNISWEKSKSSNFGIDFSLFRHLLNVSADYYILDRDGLLLDVPVPQQSGYSTSLQNIGRVRNNGLEIQLSTRSLALGDDFEYSGSLSLSSNKNKVLALANGQDQIVTGSNNYAVTKVGGSISEMYGYNIIGVYKSQDQINNTPHITGTLVGDYIMEDLNGDGKIDSNDKKVSVPECRSIF</sequence>
<dbReference type="SUPFAM" id="SSF56935">
    <property type="entry name" value="Porins"/>
    <property type="match status" value="1"/>
</dbReference>
<dbReference type="GO" id="GO:0009279">
    <property type="term" value="C:cell outer membrane"/>
    <property type="evidence" value="ECO:0007669"/>
    <property type="project" value="UniProtKB-SubCell"/>
</dbReference>
<keyword evidence="13" id="KW-1185">Reference proteome</keyword>
<accession>A0AAU6WTK1</accession>
<dbReference type="Pfam" id="PF00593">
    <property type="entry name" value="TonB_dep_Rec_b-barrel"/>
    <property type="match status" value="1"/>
</dbReference>
<keyword evidence="7 8" id="KW-0998">Cell outer membrane</keyword>
<evidence type="ECO:0000256" key="4">
    <source>
        <dbReference type="ARBA" id="ARBA00022692"/>
    </source>
</evidence>
<keyword evidence="6 8" id="KW-0472">Membrane</keyword>
<evidence type="ECO:0000259" key="11">
    <source>
        <dbReference type="Pfam" id="PF07715"/>
    </source>
</evidence>
<protein>
    <submittedName>
        <fullName evidence="12">SusC/RagA family TonB-linked outer membrane protein</fullName>
    </submittedName>
</protein>
<dbReference type="NCBIfam" id="TIGR04056">
    <property type="entry name" value="OMP_RagA_SusC"/>
    <property type="match status" value="1"/>
</dbReference>
<dbReference type="Gene3D" id="2.170.130.10">
    <property type="entry name" value="TonB-dependent receptor, plug domain"/>
    <property type="match status" value="1"/>
</dbReference>
<dbReference type="RefSeq" id="WP_345767311.1">
    <property type="nucleotide sequence ID" value="NZ_CP154834.1"/>
</dbReference>
<dbReference type="EMBL" id="CP154834">
    <property type="protein sequence ID" value="XAO75716.1"/>
    <property type="molecule type" value="Genomic_DNA"/>
</dbReference>
<dbReference type="InterPro" id="IPR012910">
    <property type="entry name" value="Plug_dom"/>
</dbReference>
<dbReference type="NCBIfam" id="TIGR04057">
    <property type="entry name" value="SusC_RagA_signa"/>
    <property type="match status" value="1"/>
</dbReference>
<reference evidence="12 13" key="1">
    <citation type="submission" date="2024-04" db="EMBL/GenBank/DDBJ databases">
        <title>Genome sequencing and assembly of rice foliar adapted Chryseobacterium endophyticum OsEnb-ALM-A6.</title>
        <authorList>
            <person name="Kumar S."/>
            <person name="Javed M."/>
            <person name="Chouhan V."/>
            <person name="Charishma K."/>
            <person name="Patel A."/>
            <person name="Kumar M."/>
            <person name="Sahu K.P."/>
            <person name="Kumar A."/>
        </authorList>
    </citation>
    <scope>NUCLEOTIDE SEQUENCE [LARGE SCALE GENOMIC DNA]</scope>
    <source>
        <strain evidence="12 13">OsEnb-ALM-A6</strain>
    </source>
</reference>
<dbReference type="Gene3D" id="2.40.170.20">
    <property type="entry name" value="TonB-dependent receptor, beta-barrel domain"/>
    <property type="match status" value="1"/>
</dbReference>
<dbReference type="Pfam" id="PF07715">
    <property type="entry name" value="Plug"/>
    <property type="match status" value="1"/>
</dbReference>
<dbReference type="InterPro" id="IPR039426">
    <property type="entry name" value="TonB-dep_rcpt-like"/>
</dbReference>
<evidence type="ECO:0000256" key="6">
    <source>
        <dbReference type="ARBA" id="ARBA00023136"/>
    </source>
</evidence>
<evidence type="ECO:0000256" key="1">
    <source>
        <dbReference type="ARBA" id="ARBA00004571"/>
    </source>
</evidence>
<comment type="similarity">
    <text evidence="8 9">Belongs to the TonB-dependent receptor family.</text>
</comment>
<evidence type="ECO:0000256" key="8">
    <source>
        <dbReference type="PROSITE-ProRule" id="PRU01360"/>
    </source>
</evidence>
<feature type="domain" description="TonB-dependent receptor plug" evidence="11">
    <location>
        <begin position="27"/>
        <end position="135"/>
    </location>
</feature>
<evidence type="ECO:0000256" key="2">
    <source>
        <dbReference type="ARBA" id="ARBA00022448"/>
    </source>
</evidence>
<evidence type="ECO:0000256" key="5">
    <source>
        <dbReference type="ARBA" id="ARBA00023077"/>
    </source>
</evidence>
<dbReference type="InterPro" id="IPR036942">
    <property type="entry name" value="Beta-barrel_TonB_sf"/>
</dbReference>
<dbReference type="AlphaFoldDB" id="A0AAU6WTK1"/>
<keyword evidence="2 8" id="KW-0813">Transport</keyword>
<dbReference type="InterPro" id="IPR023997">
    <property type="entry name" value="TonB-dep_OMP_SusC/RagA_CS"/>
</dbReference>
<keyword evidence="5 9" id="KW-0798">TonB box</keyword>
<dbReference type="InterPro" id="IPR037066">
    <property type="entry name" value="Plug_dom_sf"/>
</dbReference>
<evidence type="ECO:0000256" key="7">
    <source>
        <dbReference type="ARBA" id="ARBA00023237"/>
    </source>
</evidence>
<evidence type="ECO:0000313" key="12">
    <source>
        <dbReference type="EMBL" id="XAO75716.1"/>
    </source>
</evidence>
<proteinExistence type="inferred from homology"/>
<dbReference type="InterPro" id="IPR023996">
    <property type="entry name" value="TonB-dep_OMP_SusC/RagA"/>
</dbReference>
<comment type="subcellular location">
    <subcellularLocation>
        <location evidence="1 8">Cell outer membrane</location>
        <topology evidence="1 8">Multi-pass membrane protein</topology>
    </subcellularLocation>
</comment>
<keyword evidence="3 8" id="KW-1134">Transmembrane beta strand</keyword>
<evidence type="ECO:0000259" key="10">
    <source>
        <dbReference type="Pfam" id="PF00593"/>
    </source>
</evidence>
<evidence type="ECO:0000313" key="13">
    <source>
        <dbReference type="Proteomes" id="UP001463665"/>
    </source>
</evidence>
<name>A0AAU6WTK1_9FLAO</name>
<dbReference type="InterPro" id="IPR000531">
    <property type="entry name" value="Beta-barrel_TonB"/>
</dbReference>
<gene>
    <name evidence="12" type="ORF">AAFP95_07540</name>
</gene>
<evidence type="ECO:0000256" key="9">
    <source>
        <dbReference type="RuleBase" id="RU003357"/>
    </source>
</evidence>
<feature type="domain" description="TonB-dependent receptor-like beta-barrel" evidence="10">
    <location>
        <begin position="352"/>
        <end position="762"/>
    </location>
</feature>
<evidence type="ECO:0000256" key="3">
    <source>
        <dbReference type="ARBA" id="ARBA00022452"/>
    </source>
</evidence>
<organism evidence="12 13">
    <name type="scientific">Chryseobacterium endophyticum</name>
    <dbReference type="NCBI Taxonomy" id="1854762"/>
    <lineage>
        <taxon>Bacteria</taxon>
        <taxon>Pseudomonadati</taxon>
        <taxon>Bacteroidota</taxon>
        <taxon>Flavobacteriia</taxon>
        <taxon>Flavobacteriales</taxon>
        <taxon>Weeksellaceae</taxon>
        <taxon>Chryseobacterium group</taxon>
        <taxon>Chryseobacterium</taxon>
    </lineage>
</organism>
<dbReference type="PROSITE" id="PS52016">
    <property type="entry name" value="TONB_DEPENDENT_REC_3"/>
    <property type="match status" value="1"/>
</dbReference>
<dbReference type="Proteomes" id="UP001463665">
    <property type="component" value="Chromosome"/>
</dbReference>